<sequence length="194" mass="21616">MKTKRWIIWLTVFVALFLPMSVAASDDVEVVYVDKVDSIKNQAIVVRKSGDVYFIEYGVGALSTWQYEGKTVYISSPGIFAGVGSHLILPDHEGQKARIWDSKYVGNIYAKANRPSAPAKPANTSYKPKYKIYAQAKANLNIRSGPGTKHKKIGQIKKGGTVEILSGEKGWNKIRYGKIVGYVSTEHLINFYIK</sequence>
<organism evidence="3 4">
    <name type="scientific">Aneurinibacillus danicus</name>
    <dbReference type="NCBI Taxonomy" id="267746"/>
    <lineage>
        <taxon>Bacteria</taxon>
        <taxon>Bacillati</taxon>
        <taxon>Bacillota</taxon>
        <taxon>Bacilli</taxon>
        <taxon>Bacillales</taxon>
        <taxon>Paenibacillaceae</taxon>
        <taxon>Aneurinibacillus group</taxon>
        <taxon>Aneurinibacillus</taxon>
    </lineage>
</organism>
<dbReference type="SMART" id="SM00287">
    <property type="entry name" value="SH3b"/>
    <property type="match status" value="1"/>
</dbReference>
<evidence type="ECO:0000313" key="3">
    <source>
        <dbReference type="EMBL" id="GEN35923.1"/>
    </source>
</evidence>
<evidence type="ECO:0000256" key="1">
    <source>
        <dbReference type="SAM" id="SignalP"/>
    </source>
</evidence>
<feature type="chain" id="PRO_5021747877" description="SH3b domain-containing protein" evidence="1">
    <location>
        <begin position="25"/>
        <end position="194"/>
    </location>
</feature>
<comment type="caution">
    <text evidence="3">The sequence shown here is derived from an EMBL/GenBank/DDBJ whole genome shotgun (WGS) entry which is preliminary data.</text>
</comment>
<dbReference type="PANTHER" id="PTHR34408:SF1">
    <property type="entry name" value="GLYCOSYL HYDROLASE FAMILY 19 DOMAIN-CONTAINING PROTEIN HI_1415"/>
    <property type="match status" value="1"/>
</dbReference>
<dbReference type="EMBL" id="BJXX01000159">
    <property type="protein sequence ID" value="GEN35923.1"/>
    <property type="molecule type" value="Genomic_DNA"/>
</dbReference>
<evidence type="ECO:0000259" key="2">
    <source>
        <dbReference type="PROSITE" id="PS51781"/>
    </source>
</evidence>
<dbReference type="InterPro" id="IPR003646">
    <property type="entry name" value="SH3-like_bac-type"/>
</dbReference>
<dbReference type="AlphaFoldDB" id="A0A511VED3"/>
<proteinExistence type="predicted"/>
<dbReference type="Gene3D" id="2.30.30.40">
    <property type="entry name" value="SH3 Domains"/>
    <property type="match status" value="1"/>
</dbReference>
<keyword evidence="4" id="KW-1185">Reference proteome</keyword>
<dbReference type="PANTHER" id="PTHR34408">
    <property type="entry name" value="FAMILY PROTEIN, PUTATIVE-RELATED"/>
    <property type="match status" value="1"/>
</dbReference>
<dbReference type="OrthoDB" id="2053491at2"/>
<evidence type="ECO:0000313" key="4">
    <source>
        <dbReference type="Proteomes" id="UP000321157"/>
    </source>
</evidence>
<dbReference type="PROSITE" id="PS51781">
    <property type="entry name" value="SH3B"/>
    <property type="match status" value="1"/>
</dbReference>
<reference evidence="3 4" key="1">
    <citation type="submission" date="2019-07" db="EMBL/GenBank/DDBJ databases">
        <title>Whole genome shotgun sequence of Aneurinibacillus danicus NBRC 102444.</title>
        <authorList>
            <person name="Hosoyama A."/>
            <person name="Uohara A."/>
            <person name="Ohji S."/>
            <person name="Ichikawa N."/>
        </authorList>
    </citation>
    <scope>NUCLEOTIDE SEQUENCE [LARGE SCALE GENOMIC DNA]</scope>
    <source>
        <strain evidence="3 4">NBRC 102444</strain>
    </source>
</reference>
<keyword evidence="1" id="KW-0732">Signal</keyword>
<dbReference type="Pfam" id="PF08239">
    <property type="entry name" value="SH3_3"/>
    <property type="match status" value="1"/>
</dbReference>
<feature type="signal peptide" evidence="1">
    <location>
        <begin position="1"/>
        <end position="24"/>
    </location>
</feature>
<gene>
    <name evidence="3" type="ORF">ADA01nite_33830</name>
</gene>
<name>A0A511VED3_9BACL</name>
<dbReference type="Proteomes" id="UP000321157">
    <property type="component" value="Unassembled WGS sequence"/>
</dbReference>
<dbReference type="InterPro" id="IPR052354">
    <property type="entry name" value="Cell_Wall_Dynamics_Protein"/>
</dbReference>
<feature type="domain" description="SH3b" evidence="2">
    <location>
        <begin position="127"/>
        <end position="192"/>
    </location>
</feature>
<protein>
    <recommendedName>
        <fullName evidence="2">SH3b domain-containing protein</fullName>
    </recommendedName>
</protein>
<accession>A0A511VED3</accession>
<dbReference type="RefSeq" id="WP_146811430.1">
    <property type="nucleotide sequence ID" value="NZ_BJXX01000159.1"/>
</dbReference>